<reference evidence="2" key="1">
    <citation type="submission" date="2020-10" db="EMBL/GenBank/DDBJ databases">
        <authorList>
            <person name="Muller C M."/>
        </authorList>
    </citation>
    <scope>NUCLEOTIDE SEQUENCE</scope>
    <source>
        <strain evidence="2">THUN-12</strain>
    </source>
</reference>
<accession>A0A9W4D068</accession>
<gene>
    <name evidence="2" type="ORF">BGTH12_LOCUS243</name>
</gene>
<name>A0A9W4D068_BLUGR</name>
<feature type="chain" id="PRO_5040880951" evidence="1">
    <location>
        <begin position="25"/>
        <end position="117"/>
    </location>
</feature>
<evidence type="ECO:0000313" key="2">
    <source>
        <dbReference type="EMBL" id="CAD6498885.1"/>
    </source>
</evidence>
<keyword evidence="1" id="KW-0732">Signal</keyword>
<proteinExistence type="predicted"/>
<protein>
    <submittedName>
        <fullName evidence="2">BgTH12-04543</fullName>
    </submittedName>
</protein>
<evidence type="ECO:0000256" key="1">
    <source>
        <dbReference type="SAM" id="SignalP"/>
    </source>
</evidence>
<dbReference type="AlphaFoldDB" id="A0A9W4D068"/>
<sequence length="117" mass="13006">MKFLSAASTAALTCIFLLAPTALGDLVHKCVSGETFELEEAQDYASKATLDQVLPSDPVNPSAQISGAHHFTRKTRQNENGFYLVQYVGTLRLIQLYEYGQSGWEFCYLALRRSEPV</sequence>
<dbReference type="Proteomes" id="UP000683417">
    <property type="component" value="Unassembled WGS sequence"/>
</dbReference>
<organism evidence="2 3">
    <name type="scientific">Blumeria graminis f. sp. triticale</name>
    <dbReference type="NCBI Taxonomy" id="1689686"/>
    <lineage>
        <taxon>Eukaryota</taxon>
        <taxon>Fungi</taxon>
        <taxon>Dikarya</taxon>
        <taxon>Ascomycota</taxon>
        <taxon>Pezizomycotina</taxon>
        <taxon>Leotiomycetes</taxon>
        <taxon>Erysiphales</taxon>
        <taxon>Erysiphaceae</taxon>
        <taxon>Blumeria</taxon>
    </lineage>
</organism>
<dbReference type="EMBL" id="CAJHIT010000001">
    <property type="protein sequence ID" value="CAD6498885.1"/>
    <property type="molecule type" value="Genomic_DNA"/>
</dbReference>
<evidence type="ECO:0000313" key="3">
    <source>
        <dbReference type="Proteomes" id="UP000683417"/>
    </source>
</evidence>
<feature type="signal peptide" evidence="1">
    <location>
        <begin position="1"/>
        <end position="24"/>
    </location>
</feature>
<comment type="caution">
    <text evidence="2">The sequence shown here is derived from an EMBL/GenBank/DDBJ whole genome shotgun (WGS) entry which is preliminary data.</text>
</comment>